<feature type="domain" description="Transposase DDE" evidence="2">
    <location>
        <begin position="49"/>
        <end position="195"/>
    </location>
</feature>
<name>A0A2A3Z919_BREAU</name>
<reference evidence="3 4" key="1">
    <citation type="journal article" date="2017" name="Elife">
        <title>Extensive horizontal gene transfer in cheese-associated bacteria.</title>
        <authorList>
            <person name="Bonham K.S."/>
            <person name="Wolfe B.E."/>
            <person name="Dutton R.J."/>
        </authorList>
    </citation>
    <scope>NUCLEOTIDE SEQUENCE [LARGE SCALE GENOMIC DNA]</scope>
    <source>
        <strain evidence="3 4">900_6</strain>
    </source>
</reference>
<evidence type="ECO:0000313" key="3">
    <source>
        <dbReference type="EMBL" id="PCC48522.1"/>
    </source>
</evidence>
<organism evidence="3 4">
    <name type="scientific">Brevibacterium aurantiacum</name>
    <dbReference type="NCBI Taxonomy" id="273384"/>
    <lineage>
        <taxon>Bacteria</taxon>
        <taxon>Bacillati</taxon>
        <taxon>Actinomycetota</taxon>
        <taxon>Actinomycetes</taxon>
        <taxon>Micrococcales</taxon>
        <taxon>Brevibacteriaceae</taxon>
        <taxon>Brevibacterium</taxon>
    </lineage>
</organism>
<evidence type="ECO:0000259" key="2">
    <source>
        <dbReference type="Pfam" id="PF13701"/>
    </source>
</evidence>
<dbReference type="Proteomes" id="UP000217720">
    <property type="component" value="Unassembled WGS sequence"/>
</dbReference>
<feature type="region of interest" description="Disordered" evidence="1">
    <location>
        <begin position="202"/>
        <end position="233"/>
    </location>
</feature>
<dbReference type="EMBL" id="NRGO01000038">
    <property type="protein sequence ID" value="PCC48522.1"/>
    <property type="molecule type" value="Genomic_DNA"/>
</dbReference>
<dbReference type="Pfam" id="PF13701">
    <property type="entry name" value="DDE_Tnp_1_4"/>
    <property type="match status" value="1"/>
</dbReference>
<proteinExistence type="predicted"/>
<evidence type="ECO:0000313" key="4">
    <source>
        <dbReference type="Proteomes" id="UP000217720"/>
    </source>
</evidence>
<evidence type="ECO:0000256" key="1">
    <source>
        <dbReference type="SAM" id="MobiDB-lite"/>
    </source>
</evidence>
<sequence>MRVSKLAIQPLKRHISDDELHPLARLQLGIDRARTGIVFHTRVVRPSHAAEMSGLARGLSGALEPWRAAMAVFDPGQMLVKLAPSVAVGGDCVANVRELAGAEAIVGPVPSAATTSRLISAQAADVDRVEAITHQAIQQVWTRTCGQSPLRSAAAADPILVDIYATLITAHSDKLHTALTYKKDYWHHPLLAFCDHGPGGSGEPARWAGAAQQRRVNLHRPQGSAGHHAETPPGVNAYSLARGCWCAPIGVTPVPRRSTQGKRQQ</sequence>
<comment type="caution">
    <text evidence="3">The sequence shown here is derived from an EMBL/GenBank/DDBJ whole genome shotgun (WGS) entry which is preliminary data.</text>
</comment>
<gene>
    <name evidence="3" type="ORF">CIK62_18100</name>
</gene>
<dbReference type="InterPro" id="IPR025668">
    <property type="entry name" value="Tnp_DDE_dom"/>
</dbReference>
<protein>
    <recommendedName>
        <fullName evidence="2">Transposase DDE domain-containing protein</fullName>
    </recommendedName>
</protein>
<dbReference type="AlphaFoldDB" id="A0A2A3Z919"/>
<accession>A0A2A3Z919</accession>